<feature type="binding site" evidence="6">
    <location>
        <begin position="446"/>
        <end position="453"/>
    </location>
    <ligand>
        <name>ATP</name>
        <dbReference type="ChEBI" id="CHEBI:30616"/>
    </ligand>
</feature>
<dbReference type="Proteomes" id="UP000270296">
    <property type="component" value="Unassembled WGS sequence"/>
</dbReference>
<dbReference type="PROSITE" id="PS51456">
    <property type="entry name" value="MYOSIN_MOTOR"/>
    <property type="match status" value="1"/>
</dbReference>
<keyword evidence="3 6" id="KW-0518">Myosin</keyword>
<dbReference type="Gene3D" id="1.20.120.720">
    <property type="entry name" value="Myosin VI head, motor domain, U50 subdomain"/>
    <property type="match status" value="1"/>
</dbReference>
<comment type="caution">
    <text evidence="6">Lacks conserved residue(s) required for the propagation of feature annotation.</text>
</comment>
<gene>
    <name evidence="11" type="ORF">SBAD_LOCUS3183</name>
</gene>
<dbReference type="Gene3D" id="2.30.42.10">
    <property type="match status" value="1"/>
</dbReference>
<dbReference type="GO" id="GO:0007015">
    <property type="term" value="P:actin filament organization"/>
    <property type="evidence" value="ECO:0007669"/>
    <property type="project" value="TreeGrafter"/>
</dbReference>
<dbReference type="PANTHER" id="PTHR13140:SF706">
    <property type="entry name" value="DILUTE CLASS UNCONVENTIONAL MYOSIN, ISOFORM C"/>
    <property type="match status" value="1"/>
</dbReference>
<dbReference type="GO" id="GO:0005524">
    <property type="term" value="F:ATP binding"/>
    <property type="evidence" value="ECO:0007669"/>
    <property type="project" value="UniProtKB-UniRule"/>
</dbReference>
<evidence type="ECO:0000259" key="10">
    <source>
        <dbReference type="PROSITE" id="PS51456"/>
    </source>
</evidence>
<evidence type="ECO:0000256" key="8">
    <source>
        <dbReference type="SAM" id="MobiDB-lite"/>
    </source>
</evidence>
<keyword evidence="12" id="KW-1185">Reference proteome</keyword>
<evidence type="ECO:0000256" key="2">
    <source>
        <dbReference type="ARBA" id="ARBA00022840"/>
    </source>
</evidence>
<dbReference type="PROSITE" id="PS50096">
    <property type="entry name" value="IQ"/>
    <property type="match status" value="1"/>
</dbReference>
<dbReference type="InterPro" id="IPR036034">
    <property type="entry name" value="PDZ_sf"/>
</dbReference>
<dbReference type="InterPro" id="IPR001478">
    <property type="entry name" value="PDZ"/>
</dbReference>
<feature type="domain" description="Myosin motor" evidence="10">
    <location>
        <begin position="352"/>
        <end position="1154"/>
    </location>
</feature>
<evidence type="ECO:0000256" key="6">
    <source>
        <dbReference type="PROSITE-ProRule" id="PRU00782"/>
    </source>
</evidence>
<dbReference type="Pfam" id="PF00063">
    <property type="entry name" value="Myosin_head"/>
    <property type="match status" value="1"/>
</dbReference>
<organism evidence="13">
    <name type="scientific">Soboliphyme baturini</name>
    <dbReference type="NCBI Taxonomy" id="241478"/>
    <lineage>
        <taxon>Eukaryota</taxon>
        <taxon>Metazoa</taxon>
        <taxon>Ecdysozoa</taxon>
        <taxon>Nematoda</taxon>
        <taxon>Enoplea</taxon>
        <taxon>Dorylaimia</taxon>
        <taxon>Dioctophymatida</taxon>
        <taxon>Dioctophymatoidea</taxon>
        <taxon>Soboliphymatidae</taxon>
        <taxon>Soboliphyme</taxon>
    </lineage>
</organism>
<dbReference type="GO" id="GO:0051015">
    <property type="term" value="F:actin filament binding"/>
    <property type="evidence" value="ECO:0007669"/>
    <property type="project" value="TreeGrafter"/>
</dbReference>
<keyword evidence="4 6" id="KW-0505">Motor protein</keyword>
<comment type="similarity">
    <text evidence="6">Belongs to the TRAFAC class myosin-kinesin ATPase superfamily. Myosin family.</text>
</comment>
<dbReference type="WBParaSite" id="SBAD_0000332901-mRNA-1">
    <property type="protein sequence ID" value="SBAD_0000332901-mRNA-1"/>
    <property type="gene ID" value="SBAD_0000332901"/>
</dbReference>
<evidence type="ECO:0000313" key="12">
    <source>
        <dbReference type="Proteomes" id="UP000270296"/>
    </source>
</evidence>
<dbReference type="EMBL" id="UZAM01007612">
    <property type="protein sequence ID" value="VDP00319.1"/>
    <property type="molecule type" value="Genomic_DNA"/>
</dbReference>
<keyword evidence="1 6" id="KW-0547">Nucleotide-binding</keyword>
<keyword evidence="5 6" id="KW-0009">Actin-binding</keyword>
<evidence type="ECO:0000256" key="5">
    <source>
        <dbReference type="ARBA" id="ARBA00023203"/>
    </source>
</evidence>
<feature type="compositionally biased region" description="Basic residues" evidence="8">
    <location>
        <begin position="61"/>
        <end position="73"/>
    </location>
</feature>
<dbReference type="GO" id="GO:0016459">
    <property type="term" value="C:myosin complex"/>
    <property type="evidence" value="ECO:0007669"/>
    <property type="project" value="UniProtKB-KW"/>
</dbReference>
<reference evidence="13" key="1">
    <citation type="submission" date="2016-06" db="UniProtKB">
        <authorList>
            <consortium name="WormBaseParasite"/>
        </authorList>
    </citation>
    <scope>IDENTIFICATION</scope>
</reference>
<evidence type="ECO:0000256" key="7">
    <source>
        <dbReference type="SAM" id="Coils"/>
    </source>
</evidence>
<dbReference type="Gene3D" id="1.20.58.530">
    <property type="match status" value="1"/>
</dbReference>
<dbReference type="SUPFAM" id="SSF50156">
    <property type="entry name" value="PDZ domain-like"/>
    <property type="match status" value="1"/>
</dbReference>
<dbReference type="InterPro" id="IPR027417">
    <property type="entry name" value="P-loop_NTPase"/>
</dbReference>
<dbReference type="SMART" id="SM00242">
    <property type="entry name" value="MYSc"/>
    <property type="match status" value="1"/>
</dbReference>
<feature type="compositionally biased region" description="Low complexity" evidence="8">
    <location>
        <begin position="16"/>
        <end position="37"/>
    </location>
</feature>
<reference evidence="11 12" key="2">
    <citation type="submission" date="2018-11" db="EMBL/GenBank/DDBJ databases">
        <authorList>
            <consortium name="Pathogen Informatics"/>
        </authorList>
    </citation>
    <scope>NUCLEOTIDE SEQUENCE [LARGE SCALE GENOMIC DNA]</scope>
</reference>
<proteinExistence type="inferred from homology"/>
<accession>A0A183IHT8</accession>
<evidence type="ECO:0000259" key="9">
    <source>
        <dbReference type="PROSITE" id="PS50106"/>
    </source>
</evidence>
<dbReference type="PANTHER" id="PTHR13140">
    <property type="entry name" value="MYOSIN"/>
    <property type="match status" value="1"/>
</dbReference>
<feature type="region of interest" description="Disordered" evidence="8">
    <location>
        <begin position="57"/>
        <end position="113"/>
    </location>
</feature>
<dbReference type="GO" id="GO:0005737">
    <property type="term" value="C:cytoplasm"/>
    <property type="evidence" value="ECO:0007669"/>
    <property type="project" value="TreeGrafter"/>
</dbReference>
<feature type="coiled-coil region" evidence="7">
    <location>
        <begin position="1341"/>
        <end position="1466"/>
    </location>
</feature>
<evidence type="ECO:0000256" key="1">
    <source>
        <dbReference type="ARBA" id="ARBA00022741"/>
    </source>
</evidence>
<dbReference type="GO" id="GO:0016020">
    <property type="term" value="C:membrane"/>
    <property type="evidence" value="ECO:0007669"/>
    <property type="project" value="TreeGrafter"/>
</dbReference>
<feature type="compositionally biased region" description="Low complexity" evidence="8">
    <location>
        <begin position="84"/>
        <end position="93"/>
    </location>
</feature>
<dbReference type="PROSITE" id="PS50106">
    <property type="entry name" value="PDZ"/>
    <property type="match status" value="1"/>
</dbReference>
<protein>
    <submittedName>
        <fullName evidence="13">Myosin motor domain-containing protein</fullName>
    </submittedName>
</protein>
<feature type="region of interest" description="Disordered" evidence="8">
    <location>
        <begin position="1"/>
        <end position="45"/>
    </location>
</feature>
<evidence type="ECO:0000313" key="11">
    <source>
        <dbReference type="EMBL" id="VDP00319.1"/>
    </source>
</evidence>
<feature type="domain" description="PDZ" evidence="9">
    <location>
        <begin position="149"/>
        <end position="241"/>
    </location>
</feature>
<dbReference type="Gene3D" id="4.10.270.10">
    <property type="entry name" value="Myosin, subunit A"/>
    <property type="match status" value="1"/>
</dbReference>
<feature type="coiled-coil region" evidence="7">
    <location>
        <begin position="1217"/>
        <end position="1300"/>
    </location>
</feature>
<dbReference type="InterPro" id="IPR001609">
    <property type="entry name" value="Myosin_head_motor_dom-like"/>
</dbReference>
<dbReference type="SUPFAM" id="SSF52540">
    <property type="entry name" value="P-loop containing nucleoside triphosphate hydrolases"/>
    <property type="match status" value="1"/>
</dbReference>
<evidence type="ECO:0000313" key="13">
    <source>
        <dbReference type="WBParaSite" id="SBAD_0000332901-mRNA-1"/>
    </source>
</evidence>
<dbReference type="InterPro" id="IPR036961">
    <property type="entry name" value="Kinesin_motor_dom_sf"/>
</dbReference>
<dbReference type="Gene3D" id="6.20.240.20">
    <property type="match status" value="1"/>
</dbReference>
<keyword evidence="7" id="KW-0175">Coiled coil</keyword>
<evidence type="ECO:0000256" key="3">
    <source>
        <dbReference type="ARBA" id="ARBA00023123"/>
    </source>
</evidence>
<dbReference type="GO" id="GO:0000146">
    <property type="term" value="F:microfilament motor activity"/>
    <property type="evidence" value="ECO:0007669"/>
    <property type="project" value="TreeGrafter"/>
</dbReference>
<evidence type="ECO:0000256" key="4">
    <source>
        <dbReference type="ARBA" id="ARBA00023175"/>
    </source>
</evidence>
<dbReference type="OrthoDB" id="2505895at2759"/>
<dbReference type="PRINTS" id="PR00193">
    <property type="entry name" value="MYOSINHEAVY"/>
</dbReference>
<name>A0A183IHT8_9BILA</name>
<dbReference type="Gene3D" id="3.40.850.10">
    <property type="entry name" value="Kinesin motor domain"/>
    <property type="match status" value="2"/>
</dbReference>
<sequence>MLHFWRKKKSPSEDLSSSTSIRTDSSSPVPVATTPAVQVTMSETKFGVDDRRRKLFSFPRKMQKGNKSHHRFPSKTGSEDSTTGDCSSISCSMDGGGGGHSDDGDSNASSGTATAADEELFGFRHLRAYCVLDGSTLPQRKDGRHVVRTITFKRDKVGEFSFSFHRVHLIECLLDGTENERPLTFVEPQNRGEKNKRETVLPGELLLRINGTSVENLTKDEIARLLQCACDEVSLDVCQAPELMNYSFLYPELQQSLVTPGDHDVDIGQISSYAADFWHRDMQNSELVSSVLRRSVDNGSCVWLAHIKGFCPATVVGPAELEGTLRIKLDDLDKEIVVDESDIERRNPEHLNYCEDLRLLIFLNESSVGHVLRMRFLRHLPYTRVASHSTICLTTGVAAAPLSAKITEFYHRLPSQSMPVHLFSIAKGVLEKIVATRRSGAIVFTGRSGSGKTTQLSQLLSFMCSSVRSKVPRLKLEAAQFILSSFGNCCTMLNASASRYAALYSIELDEKLDVSGIFVQTFLLEHTRVTKRFFGETNFFVFYFMWEGKDSDLRYILVRYAVVFQSGRSIDLSTFPITVQRLIERKPLMLCGRKAAQLDLIEEPPSALIGGFDQVLDCALAKERWEKLLESFRMLGVHRNAVSVVFNMLAAVFHLYYAGSTKGLPSAKSTFAKPVHAQFAADLLGVDINDLQSAIFASSQQRRIDSPVNEKKGHSSVTKKDKISRVSCLERLAVTQCPGDGDEALNSFICNLYRETFLLVTDLINCAISSGKPSSSSTCLQLIDYPGYQKPFPSRVSNRSGASWAEFAYNYVNERIAGVYHDSCFASVLDAYKREGLDVQFDYPASSPFGVIDVIDSPPKHMRSNLSPSNKEKRGILWLLDDMSAFTGSTDESFLERLFAHYGQNDALKKAKSYGHFTIRHALGTFPVTYNTSGWLKQIRESVFARTVLPLLQNSKKETVASLFGHLHQSYGVLTASSVSSQNNGGAALKRSLSLMKVLNSQQPLKRNSCCSYLKVQTDVLVESIQRCSDCHFLHCFVPSMHTGSGAARSAEKEVTVDEAVIRQQLRGLHLVDAVRLEKIGYPESISYAELLQQYKCLQNVTTENSSSETNNDRCVATQLLTHLGVDSGQVKFGYSRVFMKCGVSAFLRNKRNEFFSEFITRFQGLCRGFLARRKLAKLRAQQAAIMIIQRNAKKYMCFRSWPWWKLYTRLLPVLNVHQAEEKIKQQGEELETIRENVKRFESTVSELTKERDSLQSQILDVRAELNEERIDNTRLSQALEEETTMRLQVDQELSDLKERYTALETHFKDQYADLVQLQQISMSMQPASSVLSKPFTQTDVKEAEAELVDAQMLQRSLQEALEKKETKIMQELAAKAELESKLNDLVKENKSLQEKASIYKNRADKACQELQDMRANVQQLDSANATLAQEKVNFNDKLATVMKDFMKAQNEKDALRHEKDELLTRCYTMERELHLLKDDLLLSETKLKQREREIS</sequence>
<dbReference type="Gene3D" id="1.10.10.820">
    <property type="match status" value="1"/>
</dbReference>
<keyword evidence="2 6" id="KW-0067">ATP-binding</keyword>